<dbReference type="OrthoDB" id="360161at2759"/>
<dbReference type="GO" id="GO:0016787">
    <property type="term" value="F:hydrolase activity"/>
    <property type="evidence" value="ECO:0007669"/>
    <property type="project" value="UniProtKB-KW"/>
</dbReference>
<comment type="domain">
    <text evidence="9">The Q motif is unique to and characteristic of the DEAD box family of RNA helicases and controls ATP binding and hydrolysis.</text>
</comment>
<dbReference type="GeneID" id="55970203"/>
<dbReference type="InterPro" id="IPR044764">
    <property type="entry name" value="DDX52/Rok1_DEADc"/>
</dbReference>
<feature type="domain" description="Helicase ATP-binding" evidence="11">
    <location>
        <begin position="245"/>
        <end position="461"/>
    </location>
</feature>
<feature type="region of interest" description="Disordered" evidence="10">
    <location>
        <begin position="675"/>
        <end position="735"/>
    </location>
</feature>
<dbReference type="InterPro" id="IPR011545">
    <property type="entry name" value="DEAD/DEAH_box_helicase_dom"/>
</dbReference>
<feature type="region of interest" description="Disordered" evidence="10">
    <location>
        <begin position="42"/>
        <end position="134"/>
    </location>
</feature>
<organism evidence="13 14">
    <name type="scientific">Geosmithia morbida</name>
    <dbReference type="NCBI Taxonomy" id="1094350"/>
    <lineage>
        <taxon>Eukaryota</taxon>
        <taxon>Fungi</taxon>
        <taxon>Dikarya</taxon>
        <taxon>Ascomycota</taxon>
        <taxon>Pezizomycotina</taxon>
        <taxon>Sordariomycetes</taxon>
        <taxon>Hypocreomycetidae</taxon>
        <taxon>Hypocreales</taxon>
        <taxon>Bionectriaceae</taxon>
        <taxon>Geosmithia</taxon>
    </lineage>
</organism>
<feature type="region of interest" description="Disordered" evidence="10">
    <location>
        <begin position="331"/>
        <end position="356"/>
    </location>
</feature>
<dbReference type="GO" id="GO:0005524">
    <property type="term" value="F:ATP binding"/>
    <property type="evidence" value="ECO:0007669"/>
    <property type="project" value="UniProtKB-UniRule"/>
</dbReference>
<dbReference type="CDD" id="cd17957">
    <property type="entry name" value="DEADc_DDX52"/>
    <property type="match status" value="1"/>
</dbReference>
<evidence type="ECO:0000256" key="2">
    <source>
        <dbReference type="ARBA" id="ARBA00022801"/>
    </source>
</evidence>
<evidence type="ECO:0000313" key="13">
    <source>
        <dbReference type="EMBL" id="KAF4125136.1"/>
    </source>
</evidence>
<dbReference type="GO" id="GO:0003724">
    <property type="term" value="F:RNA helicase activity"/>
    <property type="evidence" value="ECO:0007669"/>
    <property type="project" value="UniProtKB-EC"/>
</dbReference>
<dbReference type="Pfam" id="PF00270">
    <property type="entry name" value="DEAD"/>
    <property type="match status" value="1"/>
</dbReference>
<name>A0A9P4YXY3_9HYPO</name>
<dbReference type="SMART" id="SM00490">
    <property type="entry name" value="HELICc"/>
    <property type="match status" value="1"/>
</dbReference>
<evidence type="ECO:0000256" key="1">
    <source>
        <dbReference type="ARBA" id="ARBA00022741"/>
    </source>
</evidence>
<accession>A0A9P4YXY3</accession>
<evidence type="ECO:0000259" key="12">
    <source>
        <dbReference type="PROSITE" id="PS51194"/>
    </source>
</evidence>
<evidence type="ECO:0000256" key="8">
    <source>
        <dbReference type="ARBA" id="ARBA00047984"/>
    </source>
</evidence>
<dbReference type="Proteomes" id="UP000749293">
    <property type="component" value="Unassembled WGS sequence"/>
</dbReference>
<dbReference type="InterPro" id="IPR001650">
    <property type="entry name" value="Helicase_C-like"/>
</dbReference>
<feature type="compositionally biased region" description="Basic residues" evidence="10">
    <location>
        <begin position="677"/>
        <end position="689"/>
    </location>
</feature>
<dbReference type="GO" id="GO:0003723">
    <property type="term" value="F:RNA binding"/>
    <property type="evidence" value="ECO:0007669"/>
    <property type="project" value="UniProtKB-UniRule"/>
</dbReference>
<dbReference type="EC" id="3.6.4.13" evidence="9"/>
<sequence length="735" mass="80166">MPPSKPKESNDPRNSSARDLFRILTRGTNIKSSAFERLSAKLPSAGTAANPQLFHDETRGQKRKRTVNKGGESDENGKYDSEPLPVVDFFASKPEVGAAAAQTTTYDDDDDDDEAEDDDGSDKPAADTPLHTQQLTKEECLQVLKSHRIKVTLMWRQQEERVRAKKSKKKAKKEQDEDEGAAAKKDGKKPLFPQPLESFSQLRSIYGISNQLACNLDEQAYREPTEVQLGSLPLLLRPDQALHGETGVGDGVDFLAVAPTGSGKTVSFLVTVINSIQSRRRREGLQESVHHELEAVIVAPTRELVHQILLEANKLTKGTGLHVAVMKKGMDPASQGRADNEEEAQADSDDDDIPKTMSAPAVDILVTTPVRLFKYLTEQGGPSEAEEEEGSTTAVTKALPTVRELVLDEADVVLDPLFRTQTLGVWTACTNPALRASFWSATMGSSIEGLVTEHVRARASSTTGMAQPRPLVRLVVGLKDAAVPNITHKLIFTGSEQGKPYALRQLFRPTSKDDFRIRLPFLVFTETVDRAVALHDEVRYDIPASAGGSSRIASLHSGLSDSARAAVVRKFRAGDIWLLITTDIVARGLDFRGLNGVVNYDVPSSAAAYVHRAGRTGRAGRQGGVAVTLWTQADVPILKTIANVIVASERQAGKTDPADSAVPSWLLDRLPDVSKGDKKKLKRGGRNKSSKITTTSGYERQKENNRLGAIEASKRRKKTQQGDGHADDEWNGLDD</sequence>
<evidence type="ECO:0000256" key="6">
    <source>
        <dbReference type="ARBA" id="ARBA00024355"/>
    </source>
</evidence>
<dbReference type="EMBL" id="JAANYQ010000003">
    <property type="protein sequence ID" value="KAF4125136.1"/>
    <property type="molecule type" value="Genomic_DNA"/>
</dbReference>
<evidence type="ECO:0000259" key="11">
    <source>
        <dbReference type="PROSITE" id="PS51192"/>
    </source>
</evidence>
<dbReference type="GO" id="GO:0030490">
    <property type="term" value="P:maturation of SSU-rRNA"/>
    <property type="evidence" value="ECO:0007669"/>
    <property type="project" value="InterPro"/>
</dbReference>
<feature type="compositionally biased region" description="Basic and acidic residues" evidence="10">
    <location>
        <begin position="71"/>
        <end position="81"/>
    </location>
</feature>
<feature type="compositionally biased region" description="Basic residues" evidence="10">
    <location>
        <begin position="163"/>
        <end position="172"/>
    </location>
</feature>
<dbReference type="SMART" id="SM00487">
    <property type="entry name" value="DEXDc"/>
    <property type="match status" value="1"/>
</dbReference>
<evidence type="ECO:0000256" key="9">
    <source>
        <dbReference type="RuleBase" id="RU365068"/>
    </source>
</evidence>
<dbReference type="PROSITE" id="PS51192">
    <property type="entry name" value="HELICASE_ATP_BIND_1"/>
    <property type="match status" value="1"/>
</dbReference>
<comment type="catalytic activity">
    <reaction evidence="8 9">
        <text>ATP + H2O = ADP + phosphate + H(+)</text>
        <dbReference type="Rhea" id="RHEA:13065"/>
        <dbReference type="ChEBI" id="CHEBI:15377"/>
        <dbReference type="ChEBI" id="CHEBI:15378"/>
        <dbReference type="ChEBI" id="CHEBI:30616"/>
        <dbReference type="ChEBI" id="CHEBI:43474"/>
        <dbReference type="ChEBI" id="CHEBI:456216"/>
        <dbReference type="EC" id="3.6.4.13"/>
    </reaction>
</comment>
<evidence type="ECO:0000256" key="3">
    <source>
        <dbReference type="ARBA" id="ARBA00022840"/>
    </source>
</evidence>
<dbReference type="RefSeq" id="XP_035323788.1">
    <property type="nucleotide sequence ID" value="XM_035465951.1"/>
</dbReference>
<keyword evidence="1 9" id="KW-0547">Nucleotide-binding</keyword>
<evidence type="ECO:0000256" key="4">
    <source>
        <dbReference type="ARBA" id="ARBA00022884"/>
    </source>
</evidence>
<evidence type="ECO:0000256" key="7">
    <source>
        <dbReference type="ARBA" id="ARBA00024367"/>
    </source>
</evidence>
<keyword evidence="3 9" id="KW-0067">ATP-binding</keyword>
<feature type="compositionally biased region" description="Acidic residues" evidence="10">
    <location>
        <begin position="106"/>
        <end position="120"/>
    </location>
</feature>
<comment type="similarity">
    <text evidence="6">Belongs to the DEAD box helicase family. DDX52/ROK1 subfamily.</text>
</comment>
<dbReference type="SUPFAM" id="SSF52540">
    <property type="entry name" value="P-loop containing nucleoside triphosphate hydrolases"/>
    <property type="match status" value="1"/>
</dbReference>
<dbReference type="Gene3D" id="3.40.50.300">
    <property type="entry name" value="P-loop containing nucleotide triphosphate hydrolases"/>
    <property type="match status" value="2"/>
</dbReference>
<dbReference type="InterPro" id="IPR014001">
    <property type="entry name" value="Helicase_ATP-bd"/>
</dbReference>
<dbReference type="PANTHER" id="PTHR24031">
    <property type="entry name" value="RNA HELICASE"/>
    <property type="match status" value="1"/>
</dbReference>
<comment type="function">
    <text evidence="5">ATP-dependent RNA helicase involved in 40S ribosomal subunit biogenesis. Required for the processing and cleavage of 35S pre-rRNA at sites A0, A1, and A2, leading to mature 18S rRNA.</text>
</comment>
<dbReference type="InterPro" id="IPR027417">
    <property type="entry name" value="P-loop_NTPase"/>
</dbReference>
<comment type="function">
    <text evidence="9">RNA helicase.</text>
</comment>
<comment type="caution">
    <text evidence="13">The sequence shown here is derived from an EMBL/GenBank/DDBJ whole genome shotgun (WGS) entry which is preliminary data.</text>
</comment>
<keyword evidence="14" id="KW-1185">Reference proteome</keyword>
<dbReference type="AlphaFoldDB" id="A0A9P4YXY3"/>
<evidence type="ECO:0000256" key="10">
    <source>
        <dbReference type="SAM" id="MobiDB-lite"/>
    </source>
</evidence>
<feature type="compositionally biased region" description="Acidic residues" evidence="10">
    <location>
        <begin position="340"/>
        <end position="352"/>
    </location>
</feature>
<dbReference type="CDD" id="cd18787">
    <property type="entry name" value="SF2_C_DEAD"/>
    <property type="match status" value="1"/>
</dbReference>
<protein>
    <recommendedName>
        <fullName evidence="9">ATP-dependent RNA helicase</fullName>
        <ecNumber evidence="9">3.6.4.13</ecNumber>
    </recommendedName>
</protein>
<dbReference type="Pfam" id="PF00271">
    <property type="entry name" value="Helicase_C"/>
    <property type="match status" value="1"/>
</dbReference>
<comment type="subunit">
    <text evidence="7">Interacts with the U3 snoRNA and is associated with the 90S and 40S pre-ribosomes.</text>
</comment>
<evidence type="ECO:0000256" key="5">
    <source>
        <dbReference type="ARBA" id="ARBA00024310"/>
    </source>
</evidence>
<dbReference type="PROSITE" id="PS51194">
    <property type="entry name" value="HELICASE_CTER"/>
    <property type="match status" value="1"/>
</dbReference>
<reference evidence="13" key="1">
    <citation type="submission" date="2020-03" db="EMBL/GenBank/DDBJ databases">
        <title>Site-based positive gene gene selection in Geosmithia morbida across the United States reveals a broad range of putative effectors and factors for local host and environmental adapation.</title>
        <authorList>
            <person name="Onufrak A."/>
            <person name="Murdoch R.W."/>
            <person name="Gazis R."/>
            <person name="Huff M."/>
            <person name="Staton M."/>
            <person name="Klingeman W."/>
            <person name="Hadziabdic D."/>
        </authorList>
    </citation>
    <scope>NUCLEOTIDE SEQUENCE</scope>
    <source>
        <strain evidence="13">1262</strain>
    </source>
</reference>
<keyword evidence="9 13" id="KW-0347">Helicase</keyword>
<proteinExistence type="inferred from homology"/>
<feature type="region of interest" description="Disordered" evidence="10">
    <location>
        <begin position="160"/>
        <end position="194"/>
    </location>
</feature>
<evidence type="ECO:0000313" key="14">
    <source>
        <dbReference type="Proteomes" id="UP000749293"/>
    </source>
</evidence>
<gene>
    <name evidence="13" type="ORF">GMORB2_3975</name>
</gene>
<keyword evidence="4 9" id="KW-0694">RNA-binding</keyword>
<feature type="domain" description="Helicase C-terminal" evidence="12">
    <location>
        <begin position="511"/>
        <end position="670"/>
    </location>
</feature>
<keyword evidence="2 9" id="KW-0378">Hydrolase</keyword>